<accession>A0A7W9SUP6</accession>
<dbReference type="Gene3D" id="3.40.50.150">
    <property type="entry name" value="Vaccinia Virus protein VP39"/>
    <property type="match status" value="1"/>
</dbReference>
<organism evidence="1 2">
    <name type="scientific">Armatimonas rosea</name>
    <dbReference type="NCBI Taxonomy" id="685828"/>
    <lineage>
        <taxon>Bacteria</taxon>
        <taxon>Bacillati</taxon>
        <taxon>Armatimonadota</taxon>
        <taxon>Armatimonadia</taxon>
        <taxon>Armatimonadales</taxon>
        <taxon>Armatimonadaceae</taxon>
        <taxon>Armatimonas</taxon>
    </lineage>
</organism>
<keyword evidence="2" id="KW-1185">Reference proteome</keyword>
<comment type="caution">
    <text evidence="1">The sequence shown here is derived from an EMBL/GenBank/DDBJ whole genome shotgun (WGS) entry which is preliminary data.</text>
</comment>
<sequence length="266" mass="29385">MRSDLLVTTSHKPDALLWARAEAYATQLACPLASRHAEGMPVVFGRYPDAQRALIVQSHRLLLVDRAGTQFFFHPNLGAMRLRNILRGQPDYLLEAMQLQPGDSVLDCTLGYAGEASLCAHVVGDAGEVHGIEGNPEVGLVVREGLQVFVTDKALLNAAMRRVRVVHLGHHLEFLRTCPDKRYDIVYFDPFFDVPVDTEETLVPLKAFGEHAPLTAEALTQARRIARRRVVVKTARWSEQLAEFGITELVGGKSGRVVYGVLPVAV</sequence>
<evidence type="ECO:0008006" key="3">
    <source>
        <dbReference type="Google" id="ProtNLM"/>
    </source>
</evidence>
<dbReference type="InterPro" id="IPR007536">
    <property type="entry name" value="16SrRNA_methylTrfase_J"/>
</dbReference>
<reference evidence="1 2" key="1">
    <citation type="submission" date="2020-08" db="EMBL/GenBank/DDBJ databases">
        <title>Genomic Encyclopedia of Type Strains, Phase IV (KMG-IV): sequencing the most valuable type-strain genomes for metagenomic binning, comparative biology and taxonomic classification.</title>
        <authorList>
            <person name="Goeker M."/>
        </authorList>
    </citation>
    <scope>NUCLEOTIDE SEQUENCE [LARGE SCALE GENOMIC DNA]</scope>
    <source>
        <strain evidence="1 2">DSM 23562</strain>
    </source>
</reference>
<dbReference type="SUPFAM" id="SSF53335">
    <property type="entry name" value="S-adenosyl-L-methionine-dependent methyltransferases"/>
    <property type="match status" value="1"/>
</dbReference>
<dbReference type="PANTHER" id="PTHR36112">
    <property type="entry name" value="RIBOSOMAL RNA SMALL SUBUNIT METHYLTRANSFERASE J"/>
    <property type="match status" value="1"/>
</dbReference>
<dbReference type="InterPro" id="IPR029063">
    <property type="entry name" value="SAM-dependent_MTases_sf"/>
</dbReference>
<dbReference type="GO" id="GO:0008990">
    <property type="term" value="F:rRNA (guanine-N2-)-methyltransferase activity"/>
    <property type="evidence" value="ECO:0007669"/>
    <property type="project" value="InterPro"/>
</dbReference>
<gene>
    <name evidence="1" type="ORF">HNQ39_005019</name>
</gene>
<name>A0A7W9SUP6_ARMRO</name>
<proteinExistence type="predicted"/>
<dbReference type="AlphaFoldDB" id="A0A7W9SUP6"/>
<evidence type="ECO:0000313" key="2">
    <source>
        <dbReference type="Proteomes" id="UP000520814"/>
    </source>
</evidence>
<evidence type="ECO:0000313" key="1">
    <source>
        <dbReference type="EMBL" id="MBB6053187.1"/>
    </source>
</evidence>
<dbReference type="Proteomes" id="UP000520814">
    <property type="component" value="Unassembled WGS sequence"/>
</dbReference>
<protein>
    <recommendedName>
        <fullName evidence="3">SAM-dependent methyltransferase</fullName>
    </recommendedName>
</protein>
<dbReference type="Pfam" id="PF04445">
    <property type="entry name" value="SAM_MT"/>
    <property type="match status" value="1"/>
</dbReference>
<dbReference type="EMBL" id="JACHGW010000005">
    <property type="protein sequence ID" value="MBB6053187.1"/>
    <property type="molecule type" value="Genomic_DNA"/>
</dbReference>
<dbReference type="RefSeq" id="WP_184203227.1">
    <property type="nucleotide sequence ID" value="NZ_JACHGW010000005.1"/>
</dbReference>
<dbReference type="PANTHER" id="PTHR36112:SF1">
    <property type="entry name" value="RIBOSOMAL RNA SMALL SUBUNIT METHYLTRANSFERASE J"/>
    <property type="match status" value="1"/>
</dbReference>